<sequence>MADSSSFMPPSIPKFDGFYDHWAELMENLLRSKEYWSLIENGIIVASANATQEQIKAADESRLKDLKVKNYLFQSIDRSILEMILERNTSRDIWESMRRKYQGSNKVKQAQLQSLRRDFEVLCMKEDESVNDFFARTLAIANKMTAHGERLTESKIVEKILSLLVHEGRMKIHKAKDEEQALKEENANFAAEFNEYEEILMMAQQQTCNNTSDQVWFLDSGCSNHMIGTKEWLFDFDEKFRETVKLGDNSTMQVMGKGNVKLYLAGKISIITDVYYHPELKNNLLSIGQLQQKNLTIVFSKDVCKIFHEEKGLIVSTEMTVNRMYILLAPVMIPTCFQIVKKDDEYLWHCRYGHLSFKGLHALAKRDMVKGLPIMKDNQELCSDCVVSKQHRDSIPKSTSWIASAKLELIHSDICGPINPSSNGGCRYFITFTDDFSRKTWSSPLKEKSSAFEIFKRFKALVEKESNNQIKCFRTDRGGEFTLSNFNDFCTEHGIKRQLTVAYTPQQNGVSERKNRTLMNMVRSMLTGKCVPKRFWPEAVVWATYVINRSPTLSVKDMTPEEAWSNVKPSVSYFKVFGCIGYVHIPDAQRKKLDPKGIKCVHLGISEESKAYKLYDPAQKKIIISRDVIFDESQGWNWEEKNKTQIVQLDEATSSEPAVEVEDQGVIIEDNNEEEPIHSEGSDYEDNNDNTTETLPTLPPRTRKPPGWVRDYVTNLEDSDMEQLQNLAVFCNNDDPNSYEEASKFAMWRQAMDQEIESIEKNETWELVSLPRGVKKIGVKWIYKTKYKEQGKVEKYKARLVAKGYAQQYGIDFNEVFAPVARWDTIRAILAVAAS</sequence>
<dbReference type="InterPro" id="IPR001584">
    <property type="entry name" value="Integrase_cat-core"/>
</dbReference>
<evidence type="ECO:0000259" key="6">
    <source>
        <dbReference type="PROSITE" id="PS50994"/>
    </source>
</evidence>
<evidence type="ECO:0000256" key="1">
    <source>
        <dbReference type="ARBA" id="ARBA00022670"/>
    </source>
</evidence>
<dbReference type="Pfam" id="PF14223">
    <property type="entry name" value="Retrotran_gag_2"/>
    <property type="match status" value="1"/>
</dbReference>
<feature type="non-terminal residue" evidence="7">
    <location>
        <position position="835"/>
    </location>
</feature>
<feature type="domain" description="Integrase catalytic" evidence="6">
    <location>
        <begin position="392"/>
        <end position="568"/>
    </location>
</feature>
<keyword evidence="4" id="KW-0175">Coiled coil</keyword>
<dbReference type="GO" id="GO:0006508">
    <property type="term" value="P:proteolysis"/>
    <property type="evidence" value="ECO:0007669"/>
    <property type="project" value="UniProtKB-KW"/>
</dbReference>
<evidence type="ECO:0000256" key="4">
    <source>
        <dbReference type="SAM" id="Coils"/>
    </source>
</evidence>
<evidence type="ECO:0000313" key="8">
    <source>
        <dbReference type="Proteomes" id="UP000265520"/>
    </source>
</evidence>
<dbReference type="GO" id="GO:0008233">
    <property type="term" value="F:peptidase activity"/>
    <property type="evidence" value="ECO:0007669"/>
    <property type="project" value="UniProtKB-KW"/>
</dbReference>
<dbReference type="Pfam" id="PF00665">
    <property type="entry name" value="rve"/>
    <property type="match status" value="1"/>
</dbReference>
<dbReference type="Pfam" id="PF13976">
    <property type="entry name" value="gag_pre-integrs"/>
    <property type="match status" value="1"/>
</dbReference>
<protein>
    <submittedName>
        <fullName evidence="7">Retrovirus-related pol polyprotein from transposon tnt 1-94</fullName>
    </submittedName>
</protein>
<evidence type="ECO:0000256" key="3">
    <source>
        <dbReference type="ARBA" id="ARBA00022801"/>
    </source>
</evidence>
<evidence type="ECO:0000256" key="5">
    <source>
        <dbReference type="SAM" id="MobiDB-lite"/>
    </source>
</evidence>
<dbReference type="InterPro" id="IPR036397">
    <property type="entry name" value="RNaseH_sf"/>
</dbReference>
<keyword evidence="1" id="KW-0645">Protease</keyword>
<dbReference type="Proteomes" id="UP000265520">
    <property type="component" value="Unassembled WGS sequence"/>
</dbReference>
<gene>
    <name evidence="7" type="ORF">A2U01_0002002</name>
</gene>
<dbReference type="InterPro" id="IPR054722">
    <property type="entry name" value="PolX-like_BBD"/>
</dbReference>
<evidence type="ECO:0000313" key="7">
    <source>
        <dbReference type="EMBL" id="MCH81218.1"/>
    </source>
</evidence>
<feature type="coiled-coil region" evidence="4">
    <location>
        <begin position="172"/>
        <end position="199"/>
    </location>
</feature>
<dbReference type="Pfam" id="PF25597">
    <property type="entry name" value="SH3_retrovirus"/>
    <property type="match status" value="1"/>
</dbReference>
<dbReference type="AlphaFoldDB" id="A0A392M2J6"/>
<comment type="caution">
    <text evidence="7">The sequence shown here is derived from an EMBL/GenBank/DDBJ whole genome shotgun (WGS) entry which is preliminary data.</text>
</comment>
<name>A0A392M2J6_9FABA</name>
<keyword evidence="2" id="KW-0479">Metal-binding</keyword>
<dbReference type="InterPro" id="IPR039537">
    <property type="entry name" value="Retrotran_Ty1/copia-like"/>
</dbReference>
<dbReference type="InterPro" id="IPR012337">
    <property type="entry name" value="RNaseH-like_sf"/>
</dbReference>
<dbReference type="InterPro" id="IPR025724">
    <property type="entry name" value="GAG-pre-integrase_dom"/>
</dbReference>
<dbReference type="GO" id="GO:0046872">
    <property type="term" value="F:metal ion binding"/>
    <property type="evidence" value="ECO:0007669"/>
    <property type="project" value="UniProtKB-KW"/>
</dbReference>
<evidence type="ECO:0000256" key="2">
    <source>
        <dbReference type="ARBA" id="ARBA00022723"/>
    </source>
</evidence>
<dbReference type="InterPro" id="IPR013103">
    <property type="entry name" value="RVT_2"/>
</dbReference>
<reference evidence="7 8" key="1">
    <citation type="journal article" date="2018" name="Front. Plant Sci.">
        <title>Red Clover (Trifolium pratense) and Zigzag Clover (T. medium) - A Picture of Genomic Similarities and Differences.</title>
        <authorList>
            <person name="Dluhosova J."/>
            <person name="Istvanek J."/>
            <person name="Nedelnik J."/>
            <person name="Repkova J."/>
        </authorList>
    </citation>
    <scope>NUCLEOTIDE SEQUENCE [LARGE SCALE GENOMIC DNA]</scope>
    <source>
        <strain evidence="8">cv. 10/8</strain>
        <tissue evidence="7">Leaf</tissue>
    </source>
</reference>
<dbReference type="PROSITE" id="PS50994">
    <property type="entry name" value="INTEGRASE"/>
    <property type="match status" value="1"/>
</dbReference>
<keyword evidence="3" id="KW-0378">Hydrolase</keyword>
<dbReference type="Pfam" id="PF22936">
    <property type="entry name" value="Pol_BBD"/>
    <property type="match status" value="1"/>
</dbReference>
<dbReference type="EMBL" id="LXQA010002022">
    <property type="protein sequence ID" value="MCH81218.1"/>
    <property type="molecule type" value="Genomic_DNA"/>
</dbReference>
<dbReference type="Gene3D" id="3.30.420.10">
    <property type="entry name" value="Ribonuclease H-like superfamily/Ribonuclease H"/>
    <property type="match status" value="1"/>
</dbReference>
<dbReference type="GO" id="GO:0003676">
    <property type="term" value="F:nucleic acid binding"/>
    <property type="evidence" value="ECO:0007669"/>
    <property type="project" value="InterPro"/>
</dbReference>
<proteinExistence type="predicted"/>
<dbReference type="SUPFAM" id="SSF53098">
    <property type="entry name" value="Ribonuclease H-like"/>
    <property type="match status" value="1"/>
</dbReference>
<organism evidence="7 8">
    <name type="scientific">Trifolium medium</name>
    <dbReference type="NCBI Taxonomy" id="97028"/>
    <lineage>
        <taxon>Eukaryota</taxon>
        <taxon>Viridiplantae</taxon>
        <taxon>Streptophyta</taxon>
        <taxon>Embryophyta</taxon>
        <taxon>Tracheophyta</taxon>
        <taxon>Spermatophyta</taxon>
        <taxon>Magnoliopsida</taxon>
        <taxon>eudicotyledons</taxon>
        <taxon>Gunneridae</taxon>
        <taxon>Pentapetalae</taxon>
        <taxon>rosids</taxon>
        <taxon>fabids</taxon>
        <taxon>Fabales</taxon>
        <taxon>Fabaceae</taxon>
        <taxon>Papilionoideae</taxon>
        <taxon>50 kb inversion clade</taxon>
        <taxon>NPAAA clade</taxon>
        <taxon>Hologalegina</taxon>
        <taxon>IRL clade</taxon>
        <taxon>Trifolieae</taxon>
        <taxon>Trifolium</taxon>
    </lineage>
</organism>
<dbReference type="Pfam" id="PF07727">
    <property type="entry name" value="RVT_2"/>
    <property type="match status" value="1"/>
</dbReference>
<dbReference type="InterPro" id="IPR057670">
    <property type="entry name" value="SH3_retrovirus"/>
</dbReference>
<accession>A0A392M2J6</accession>
<feature type="region of interest" description="Disordered" evidence="5">
    <location>
        <begin position="671"/>
        <end position="706"/>
    </location>
</feature>
<dbReference type="GO" id="GO:0015074">
    <property type="term" value="P:DNA integration"/>
    <property type="evidence" value="ECO:0007669"/>
    <property type="project" value="InterPro"/>
</dbReference>
<keyword evidence="8" id="KW-1185">Reference proteome</keyword>
<dbReference type="PANTHER" id="PTHR42648:SF18">
    <property type="entry name" value="RETROTRANSPOSON, UNCLASSIFIED-LIKE PROTEIN"/>
    <property type="match status" value="1"/>
</dbReference>
<dbReference type="PANTHER" id="PTHR42648">
    <property type="entry name" value="TRANSPOSASE, PUTATIVE-RELATED"/>
    <property type="match status" value="1"/>
</dbReference>